<evidence type="ECO:0000259" key="1">
    <source>
        <dbReference type="SMART" id="SM01194"/>
    </source>
</evidence>
<reference evidence="2" key="1">
    <citation type="submission" date="2022-12" db="EMBL/GenBank/DDBJ databases">
        <authorList>
            <person name="Webb A."/>
        </authorList>
    </citation>
    <scope>NUCLEOTIDE SEQUENCE</scope>
    <source>
        <strain evidence="2">Hp1</strain>
    </source>
</reference>
<dbReference type="FunFam" id="2.30.30.870:FF:000001">
    <property type="entry name" value="Protein pelota homolog"/>
    <property type="match status" value="1"/>
</dbReference>
<dbReference type="EMBL" id="CANTFL010001465">
    <property type="protein sequence ID" value="CAI5742276.1"/>
    <property type="molecule type" value="Genomic_DNA"/>
</dbReference>
<dbReference type="GO" id="GO:0070481">
    <property type="term" value="P:nuclear-transcribed mRNA catabolic process, non-stop decay"/>
    <property type="evidence" value="ECO:0007669"/>
    <property type="project" value="InterPro"/>
</dbReference>
<feature type="domain" description="eRF1/Pelota-like N-terminal" evidence="1">
    <location>
        <begin position="1"/>
        <end position="119"/>
    </location>
</feature>
<dbReference type="GO" id="GO:0032790">
    <property type="term" value="P:ribosome disassembly"/>
    <property type="evidence" value="ECO:0007669"/>
    <property type="project" value="TreeGrafter"/>
</dbReference>
<evidence type="ECO:0000313" key="3">
    <source>
        <dbReference type="Proteomes" id="UP001162031"/>
    </source>
</evidence>
<proteinExistence type="predicted"/>
<accession>A0AAV0UZ84</accession>
<dbReference type="InterPro" id="IPR004405">
    <property type="entry name" value="TF_pelota"/>
</dbReference>
<dbReference type="PANTHER" id="PTHR10853:SF0">
    <property type="entry name" value="PROTEIN PELOTA HOMOLOG"/>
    <property type="match status" value="1"/>
</dbReference>
<dbReference type="SUPFAM" id="SSF159065">
    <property type="entry name" value="Dom34/Pelota N-terminal domain-like"/>
    <property type="match status" value="1"/>
</dbReference>
<dbReference type="GO" id="GO:0005737">
    <property type="term" value="C:cytoplasm"/>
    <property type="evidence" value="ECO:0007669"/>
    <property type="project" value="TreeGrafter"/>
</dbReference>
<dbReference type="GO" id="GO:0070966">
    <property type="term" value="P:nuclear-transcribed mRNA catabolic process, no-go decay"/>
    <property type="evidence" value="ECO:0007669"/>
    <property type="project" value="InterPro"/>
</dbReference>
<dbReference type="Proteomes" id="UP001162031">
    <property type="component" value="Unassembled WGS sequence"/>
</dbReference>
<dbReference type="PANTHER" id="PTHR10853">
    <property type="entry name" value="PELOTA"/>
    <property type="match status" value="1"/>
</dbReference>
<comment type="caution">
    <text evidence="2">The sequence shown here is derived from an EMBL/GenBank/DDBJ whole genome shotgun (WGS) entry which is preliminary data.</text>
</comment>
<gene>
    <name evidence="2" type="ORF">HBR001_LOCUS8901</name>
</gene>
<protein>
    <recommendedName>
        <fullName evidence="1">eRF1/Pelota-like N-terminal domain-containing protein</fullName>
    </recommendedName>
</protein>
<dbReference type="Gene3D" id="2.30.30.870">
    <property type="entry name" value="Pelota, domain A"/>
    <property type="match status" value="1"/>
</dbReference>
<keyword evidence="3" id="KW-1185">Reference proteome</keyword>
<evidence type="ECO:0000313" key="2">
    <source>
        <dbReference type="EMBL" id="CAI5742276.1"/>
    </source>
</evidence>
<sequence>MKLLKKQISEKDGAGSVVLRAEDPEDMWHTYNLIHVGDSVKTTTMRKVGKEGVTGPTSSRRVHMTLQIEVEQVNVDPVLGVLRIRGKWIIKSQNVSGTQCKNSCINRDFALTKAAAGCHAAGTD</sequence>
<organism evidence="2 3">
    <name type="scientific">Hyaloperonospora brassicae</name>
    <name type="common">Brassica downy mildew</name>
    <name type="synonym">Peronospora brassicae</name>
    <dbReference type="NCBI Taxonomy" id="162125"/>
    <lineage>
        <taxon>Eukaryota</taxon>
        <taxon>Sar</taxon>
        <taxon>Stramenopiles</taxon>
        <taxon>Oomycota</taxon>
        <taxon>Peronosporomycetes</taxon>
        <taxon>Peronosporales</taxon>
        <taxon>Peronosporaceae</taxon>
        <taxon>Hyaloperonospora</taxon>
    </lineage>
</organism>
<dbReference type="InterPro" id="IPR038069">
    <property type="entry name" value="Pelota/DOM34_N"/>
</dbReference>
<dbReference type="Pfam" id="PF26356">
    <property type="entry name" value="Pelota_N"/>
    <property type="match status" value="1"/>
</dbReference>
<dbReference type="InterPro" id="IPR005140">
    <property type="entry name" value="eRF1_Pelota-like_N"/>
</dbReference>
<dbReference type="GO" id="GO:0070651">
    <property type="term" value="P:nonfunctional rRNA decay"/>
    <property type="evidence" value="ECO:0007669"/>
    <property type="project" value="TreeGrafter"/>
</dbReference>
<dbReference type="InterPro" id="IPR058547">
    <property type="entry name" value="Pelota_N"/>
</dbReference>
<dbReference type="SMART" id="SM01194">
    <property type="entry name" value="eRF1_1"/>
    <property type="match status" value="1"/>
</dbReference>
<dbReference type="AlphaFoldDB" id="A0AAV0UZ84"/>
<name>A0AAV0UZ84_HYABA</name>
<dbReference type="GO" id="GO:0071025">
    <property type="term" value="P:RNA surveillance"/>
    <property type="evidence" value="ECO:0007669"/>
    <property type="project" value="InterPro"/>
</dbReference>